<sequence>MVFGWYGAVVGLIACWGYCPLLMAVIPSERVSLSLAALAVGTVSAVSELVGTLLAPPFLGLIADKFGLNIMMILAAACLIPLFLVMFFMKETAPRILSLKNSVKAQM</sequence>
<keyword evidence="1" id="KW-1133">Transmembrane helix</keyword>
<dbReference type="Proteomes" id="UP000216752">
    <property type="component" value="Chromosome"/>
</dbReference>
<gene>
    <name evidence="2" type="ORF">SPSIL_051910</name>
</gene>
<evidence type="ECO:0000313" key="2">
    <source>
        <dbReference type="EMBL" id="XFO68963.1"/>
    </source>
</evidence>
<dbReference type="InterPro" id="IPR036259">
    <property type="entry name" value="MFS_trans_sf"/>
</dbReference>
<evidence type="ECO:0008006" key="4">
    <source>
        <dbReference type="Google" id="ProtNLM"/>
    </source>
</evidence>
<feature type="transmembrane region" description="Helical" evidence="1">
    <location>
        <begin position="33"/>
        <end position="54"/>
    </location>
</feature>
<dbReference type="EMBL" id="CP155573">
    <property type="protein sequence ID" value="XFO68963.1"/>
    <property type="molecule type" value="Genomic_DNA"/>
</dbReference>
<protein>
    <recommendedName>
        <fullName evidence="4">Major facilitator superfamily (MFS) profile domain-containing protein</fullName>
    </recommendedName>
</protein>
<evidence type="ECO:0000256" key="1">
    <source>
        <dbReference type="SAM" id="Phobius"/>
    </source>
</evidence>
<keyword evidence="1" id="KW-0812">Transmembrane</keyword>
<name>A0ABZ3IU06_9FIRM</name>
<feature type="transmembrane region" description="Helical" evidence="1">
    <location>
        <begin position="66"/>
        <end position="89"/>
    </location>
</feature>
<evidence type="ECO:0000313" key="3">
    <source>
        <dbReference type="Proteomes" id="UP000216752"/>
    </source>
</evidence>
<feature type="transmembrane region" description="Helical" evidence="1">
    <location>
        <begin position="6"/>
        <end position="26"/>
    </location>
</feature>
<organism evidence="2 3">
    <name type="scientific">Sporomusa silvacetica DSM 10669</name>
    <dbReference type="NCBI Taxonomy" id="1123289"/>
    <lineage>
        <taxon>Bacteria</taxon>
        <taxon>Bacillati</taxon>
        <taxon>Bacillota</taxon>
        <taxon>Negativicutes</taxon>
        <taxon>Selenomonadales</taxon>
        <taxon>Sporomusaceae</taxon>
        <taxon>Sporomusa</taxon>
    </lineage>
</organism>
<keyword evidence="1" id="KW-0472">Membrane</keyword>
<proteinExistence type="predicted"/>
<keyword evidence="3" id="KW-1185">Reference proteome</keyword>
<dbReference type="SUPFAM" id="SSF103473">
    <property type="entry name" value="MFS general substrate transporter"/>
    <property type="match status" value="1"/>
</dbReference>
<reference evidence="2" key="1">
    <citation type="submission" date="2024-05" db="EMBL/GenBank/DDBJ databases">
        <title>Isolation and characterization of Sporomusa carbonis sp. nov., a carboxydotrophic hydrogenogen in the genus of Sporomusa isolated from a charcoal burning pile.</title>
        <authorList>
            <person name="Boeer T."/>
            <person name="Rosenbaum F."/>
            <person name="Eysell L."/>
            <person name="Mueller V."/>
            <person name="Daniel R."/>
            <person name="Poehlein A."/>
        </authorList>
    </citation>
    <scope>NUCLEOTIDE SEQUENCE [LARGE SCALE GENOMIC DNA]</scope>
    <source>
        <strain evidence="2">DSM 10669</strain>
    </source>
</reference>
<accession>A0ABZ3IU06</accession>
<dbReference type="Gene3D" id="1.20.1250.20">
    <property type="entry name" value="MFS general substrate transporter like domains"/>
    <property type="match status" value="1"/>
</dbReference>